<keyword evidence="6 8" id="KW-0862">Zinc</keyword>
<comment type="caution">
    <text evidence="10">The sequence shown here is derived from an EMBL/GenBank/DDBJ whole genome shotgun (WGS) entry which is preliminary data.</text>
</comment>
<comment type="function">
    <text evidence="8">Catalyzes the hydrolytic deamination of guanine, producing xanthine and ammonia.</text>
</comment>
<dbReference type="Gene3D" id="2.30.40.10">
    <property type="entry name" value="Urease, subunit C, domain 1"/>
    <property type="match status" value="1"/>
</dbReference>
<comment type="catalytic activity">
    <reaction evidence="8">
        <text>guanine + H2O + H(+) = xanthine + NH4(+)</text>
        <dbReference type="Rhea" id="RHEA:14665"/>
        <dbReference type="ChEBI" id="CHEBI:15377"/>
        <dbReference type="ChEBI" id="CHEBI:15378"/>
        <dbReference type="ChEBI" id="CHEBI:16235"/>
        <dbReference type="ChEBI" id="CHEBI:17712"/>
        <dbReference type="ChEBI" id="CHEBI:28938"/>
        <dbReference type="EC" id="3.5.4.3"/>
    </reaction>
</comment>
<dbReference type="InterPro" id="IPR051607">
    <property type="entry name" value="Metallo-dep_hydrolases"/>
</dbReference>
<evidence type="ECO:0000313" key="11">
    <source>
        <dbReference type="Proteomes" id="UP001500909"/>
    </source>
</evidence>
<dbReference type="InterPro" id="IPR014311">
    <property type="entry name" value="Guanine_deaminase"/>
</dbReference>
<keyword evidence="4 8" id="KW-0479">Metal-binding</keyword>
<evidence type="ECO:0000256" key="6">
    <source>
        <dbReference type="ARBA" id="ARBA00022833"/>
    </source>
</evidence>
<comment type="pathway">
    <text evidence="1 8">Purine metabolism; guanine degradation; xanthine from guanine: step 1/1.</text>
</comment>
<dbReference type="InterPro" id="IPR006680">
    <property type="entry name" value="Amidohydro-rel"/>
</dbReference>
<evidence type="ECO:0000313" key="10">
    <source>
        <dbReference type="EMBL" id="GAA0467440.1"/>
    </source>
</evidence>
<dbReference type="Pfam" id="PF01979">
    <property type="entry name" value="Amidohydro_1"/>
    <property type="match status" value="1"/>
</dbReference>
<protein>
    <recommendedName>
        <fullName evidence="3 7">Guanine deaminase</fullName>
        <shortName evidence="8">Guanase</shortName>
        <ecNumber evidence="3 7">3.5.4.3</ecNumber>
    </recommendedName>
    <alternativeName>
        <fullName evidence="8">Guanine aminohydrolase</fullName>
    </alternativeName>
</protein>
<evidence type="ECO:0000256" key="1">
    <source>
        <dbReference type="ARBA" id="ARBA00004984"/>
    </source>
</evidence>
<dbReference type="InterPro" id="IPR032466">
    <property type="entry name" value="Metal_Hydrolase"/>
</dbReference>
<feature type="domain" description="Amidohydrolase-related" evidence="9">
    <location>
        <begin position="79"/>
        <end position="442"/>
    </location>
</feature>
<accession>A0ABP3K0E9</accession>
<comment type="similarity">
    <text evidence="2 8">Belongs to the metallo-dependent hydrolases superfamily. ATZ/TRZ family.</text>
</comment>
<sequence length="458" mass="47588">MTTVDAQGAADGPTVTAVRGPLVRILADPFRAGSEEVLKYTADALLICADGRVTAAGEHAALRHRLPAGVTPVHYPDHVIVPGFVDAHVHGVQTAVMPASGADLAGWLEQRAFPEEERFADAGYAREAAAVFCDQLLRNGTTTALVFGSVHPGSADALFEAAARRNLRIACGKVLMDRNAPDALLDTADGGYAESKALLDRWHGKGRARYAGTPRFAPSCSPAQLEAAAALWHAHPGTLLHTHVSETPDEVEWARSLFPGRAGYLDIYDHYGLLGPGAVLAHGVHLSPAERDRCAATGTALAHCPGSNLALGSGLFPARETAGAPRPVTVGLGTDVGAGPTFSMLSTVYEAYRVAAMCGAPIDIVQAYHLATRGGAAALGLADTVGSLAPGQEADFAVLDPRATPLLARRAARAEDIEELLLVLAALGDDRAVRATYVAGRLAHDRDTAPAGGNGCDP</sequence>
<dbReference type="EMBL" id="BAAABY010000025">
    <property type="protein sequence ID" value="GAA0467440.1"/>
    <property type="molecule type" value="Genomic_DNA"/>
</dbReference>
<evidence type="ECO:0000256" key="4">
    <source>
        <dbReference type="ARBA" id="ARBA00022723"/>
    </source>
</evidence>
<dbReference type="NCBIfam" id="NF006679">
    <property type="entry name" value="PRK09228.1"/>
    <property type="match status" value="1"/>
</dbReference>
<dbReference type="InterPro" id="IPR011059">
    <property type="entry name" value="Metal-dep_hydrolase_composite"/>
</dbReference>
<dbReference type="PANTHER" id="PTHR11271">
    <property type="entry name" value="GUANINE DEAMINASE"/>
    <property type="match status" value="1"/>
</dbReference>
<proteinExistence type="inferred from homology"/>
<dbReference type="NCBIfam" id="TIGR02967">
    <property type="entry name" value="guan_deamin"/>
    <property type="match status" value="1"/>
</dbReference>
<evidence type="ECO:0000256" key="8">
    <source>
        <dbReference type="RuleBase" id="RU366009"/>
    </source>
</evidence>
<gene>
    <name evidence="10" type="primary">guaD</name>
    <name evidence="10" type="ORF">GCM10010361_34520</name>
</gene>
<dbReference type="Gene3D" id="3.20.20.140">
    <property type="entry name" value="Metal-dependent hydrolases"/>
    <property type="match status" value="1"/>
</dbReference>
<name>A0ABP3K0E9_9ACTN</name>
<keyword evidence="5 8" id="KW-0378">Hydrolase</keyword>
<reference evidence="11" key="1">
    <citation type="journal article" date="2019" name="Int. J. Syst. Evol. Microbiol.">
        <title>The Global Catalogue of Microorganisms (GCM) 10K type strain sequencing project: providing services to taxonomists for standard genome sequencing and annotation.</title>
        <authorList>
            <consortium name="The Broad Institute Genomics Platform"/>
            <consortium name="The Broad Institute Genome Sequencing Center for Infectious Disease"/>
            <person name="Wu L."/>
            <person name="Ma J."/>
        </authorList>
    </citation>
    <scope>NUCLEOTIDE SEQUENCE [LARGE SCALE GENOMIC DNA]</scope>
    <source>
        <strain evidence="11">JCM 4805</strain>
    </source>
</reference>
<dbReference type="Proteomes" id="UP001500909">
    <property type="component" value="Unassembled WGS sequence"/>
</dbReference>
<evidence type="ECO:0000256" key="2">
    <source>
        <dbReference type="ARBA" id="ARBA00006745"/>
    </source>
</evidence>
<evidence type="ECO:0000256" key="7">
    <source>
        <dbReference type="NCBIfam" id="TIGR02967"/>
    </source>
</evidence>
<evidence type="ECO:0000256" key="5">
    <source>
        <dbReference type="ARBA" id="ARBA00022801"/>
    </source>
</evidence>
<dbReference type="SUPFAM" id="SSF51338">
    <property type="entry name" value="Composite domain of metallo-dependent hydrolases"/>
    <property type="match status" value="2"/>
</dbReference>
<organism evidence="10 11">
    <name type="scientific">Streptomyces olivaceiscleroticus</name>
    <dbReference type="NCBI Taxonomy" id="68245"/>
    <lineage>
        <taxon>Bacteria</taxon>
        <taxon>Bacillati</taxon>
        <taxon>Actinomycetota</taxon>
        <taxon>Actinomycetes</taxon>
        <taxon>Kitasatosporales</taxon>
        <taxon>Streptomycetaceae</taxon>
        <taxon>Streptomyces</taxon>
    </lineage>
</organism>
<evidence type="ECO:0000259" key="9">
    <source>
        <dbReference type="Pfam" id="PF01979"/>
    </source>
</evidence>
<evidence type="ECO:0000256" key="3">
    <source>
        <dbReference type="ARBA" id="ARBA00012781"/>
    </source>
</evidence>
<dbReference type="PANTHER" id="PTHR11271:SF6">
    <property type="entry name" value="GUANINE DEAMINASE"/>
    <property type="match status" value="1"/>
</dbReference>
<keyword evidence="11" id="KW-1185">Reference proteome</keyword>
<comment type="cofactor">
    <cofactor evidence="8">
        <name>Zn(2+)</name>
        <dbReference type="ChEBI" id="CHEBI:29105"/>
    </cofactor>
    <text evidence="8">Binds 1 zinc ion per subunit.</text>
</comment>
<dbReference type="RefSeq" id="WP_346095899.1">
    <property type="nucleotide sequence ID" value="NZ_BAAABY010000025.1"/>
</dbReference>
<dbReference type="SUPFAM" id="SSF51556">
    <property type="entry name" value="Metallo-dependent hydrolases"/>
    <property type="match status" value="1"/>
</dbReference>
<dbReference type="EC" id="3.5.4.3" evidence="3 7"/>